<reference evidence="4" key="1">
    <citation type="journal article" date="2011" name="Proc. Natl. Acad. Sci. U.S.A.">
        <title>Obligate biotrophy features unraveled by the genomic analysis of rust fungi.</title>
        <authorList>
            <person name="Duplessis S."/>
            <person name="Cuomo C.A."/>
            <person name="Lin Y.-C."/>
            <person name="Aerts A."/>
            <person name="Tisserant E."/>
            <person name="Veneault-Fourrey C."/>
            <person name="Joly D.L."/>
            <person name="Hacquard S."/>
            <person name="Amselem J."/>
            <person name="Cantarel B.L."/>
            <person name="Chiu R."/>
            <person name="Coutinho P.M."/>
            <person name="Feau N."/>
            <person name="Field M."/>
            <person name="Frey P."/>
            <person name="Gelhaye E."/>
            <person name="Goldberg J."/>
            <person name="Grabherr M.G."/>
            <person name="Kodira C.D."/>
            <person name="Kohler A."/>
            <person name="Kuees U."/>
            <person name="Lindquist E.A."/>
            <person name="Lucas S.M."/>
            <person name="Mago R."/>
            <person name="Mauceli E."/>
            <person name="Morin E."/>
            <person name="Murat C."/>
            <person name="Pangilinan J.L."/>
            <person name="Park R."/>
            <person name="Pearson M."/>
            <person name="Quesneville H."/>
            <person name="Rouhier N."/>
            <person name="Sakthikumar S."/>
            <person name="Salamov A.A."/>
            <person name="Schmutz J."/>
            <person name="Selles B."/>
            <person name="Shapiro H."/>
            <person name="Tanguay P."/>
            <person name="Tuskan G.A."/>
            <person name="Henrissat B."/>
            <person name="Van de Peer Y."/>
            <person name="Rouze P."/>
            <person name="Ellis J.G."/>
            <person name="Dodds P.N."/>
            <person name="Schein J.E."/>
            <person name="Zhong S."/>
            <person name="Hamelin R.C."/>
            <person name="Grigoriev I.V."/>
            <person name="Szabo L.J."/>
            <person name="Martin F."/>
        </authorList>
    </citation>
    <scope>NUCLEOTIDE SEQUENCE [LARGE SCALE GENOMIC DNA]</scope>
    <source>
        <strain evidence="4">98AG31 / pathotype 3-4-7</strain>
    </source>
</reference>
<evidence type="ECO:0000256" key="2">
    <source>
        <dbReference type="SAM" id="SignalP"/>
    </source>
</evidence>
<feature type="compositionally biased region" description="Basic and acidic residues" evidence="1">
    <location>
        <begin position="318"/>
        <end position="350"/>
    </location>
</feature>
<dbReference type="OrthoDB" id="10465045at2759"/>
<dbReference type="RefSeq" id="XP_007418340.1">
    <property type="nucleotide sequence ID" value="XM_007418278.1"/>
</dbReference>
<feature type="compositionally biased region" description="Basic and acidic residues" evidence="1">
    <location>
        <begin position="211"/>
        <end position="220"/>
    </location>
</feature>
<dbReference type="AlphaFoldDB" id="F4SAF4"/>
<feature type="region of interest" description="Disordered" evidence="1">
    <location>
        <begin position="211"/>
        <end position="383"/>
    </location>
</feature>
<evidence type="ECO:0008006" key="5">
    <source>
        <dbReference type="Google" id="ProtNLM"/>
    </source>
</evidence>
<gene>
    <name evidence="3" type="ORF">MELLADRAFT_69360</name>
</gene>
<accession>F4SAF4</accession>
<dbReference type="KEGG" id="mlr:MELLADRAFT_69360"/>
<feature type="compositionally biased region" description="Basic and acidic residues" evidence="1">
    <location>
        <begin position="237"/>
        <end position="249"/>
    </location>
</feature>
<feature type="chain" id="PRO_5003315993" description="Secreted protein" evidence="2">
    <location>
        <begin position="25"/>
        <end position="1038"/>
    </location>
</feature>
<evidence type="ECO:0000313" key="3">
    <source>
        <dbReference type="EMBL" id="EGF98378.1"/>
    </source>
</evidence>
<dbReference type="EMBL" id="GL883177">
    <property type="protein sequence ID" value="EGF98378.1"/>
    <property type="molecule type" value="Genomic_DNA"/>
</dbReference>
<feature type="region of interest" description="Disordered" evidence="1">
    <location>
        <begin position="459"/>
        <end position="523"/>
    </location>
</feature>
<keyword evidence="4" id="KW-1185">Reference proteome</keyword>
<dbReference type="VEuPathDB" id="FungiDB:MELLADRAFT_69360"/>
<dbReference type="InParanoid" id="F4SAF4"/>
<feature type="compositionally biased region" description="Polar residues" evidence="1">
    <location>
        <begin position="493"/>
        <end position="505"/>
    </location>
</feature>
<feature type="compositionally biased region" description="Polar residues" evidence="1">
    <location>
        <begin position="356"/>
        <end position="365"/>
    </location>
</feature>
<feature type="compositionally biased region" description="Polar residues" evidence="1">
    <location>
        <begin position="221"/>
        <end position="232"/>
    </location>
</feature>
<dbReference type="GeneID" id="18931224"/>
<keyword evidence="2" id="KW-0732">Signal</keyword>
<feature type="compositionally biased region" description="Acidic residues" evidence="1">
    <location>
        <begin position="596"/>
        <end position="605"/>
    </location>
</feature>
<feature type="compositionally biased region" description="Basic residues" evidence="1">
    <location>
        <begin position="574"/>
        <end position="591"/>
    </location>
</feature>
<evidence type="ECO:0000313" key="4">
    <source>
        <dbReference type="Proteomes" id="UP000001072"/>
    </source>
</evidence>
<dbReference type="Proteomes" id="UP000001072">
    <property type="component" value="Unassembled WGS sequence"/>
</dbReference>
<protein>
    <recommendedName>
        <fullName evidence="5">Secreted protein</fullName>
    </recommendedName>
</protein>
<name>F4SAF4_MELLP</name>
<dbReference type="HOGENOM" id="CLU_293022_0_0_1"/>
<evidence type="ECO:0000256" key="1">
    <source>
        <dbReference type="SAM" id="MobiDB-lite"/>
    </source>
</evidence>
<sequence>MEVFKMKSLCLLVYIFSLIPFGTSIINPDIDKGLTTLTKSEKYEENISQKDLETIIKSNSPVSSESEKENTKSLEKPLEEAVCDIKKGDSISGGHIISAYAPEFKPVRKSSFSYISPGPGKLSGFNHQSDSQNLQSSWVLPGCHGIPQIIAVECPSTSIPSNAQLVEMNPLILNQVLEQHNAKTLGMQTNSIAKNNDEPNELDMHHDKNMRSSELKDSTTENKQINKSTFGSSPKIGNKDNKTPMHHSGDVGSSGSDYIHSGGKNLDNPTFESSILEDYDESSFPPLPINPGLPTQAQKDESTAINEGAKSTDISGQTDHKDTSKKDAESVKRSGKNSKTDADTSEEQKSWKKVLQQATLQQPQNHKGKNVQKMKGSDSGFSSKSIWPMSVVNSNKNAKGLDGGLQMPMKYSHAGNPLSQEWPSKDHVSHLFYDKTNVVKEKEKDTLYLDFKNFGRSARSSLDAGAQSKNSKIPSEKKLPDLGNIGISRPKDVNQQAETDQTIGSDFQEKTNKGKLLSSGNEWITPKKTIKHTKVSNVEFSPSSIEVGGPGIHPKFSETPQTPIEMIQGLKTVARHSKNKKKSKGKGKPKGKAVPVDDDDWDIETLDSRSGNPAEEKDTEHESFIKYVQDELQNYFVPINDLEDAKPSWGTIDQPTIRIILEDFLSINNHTPLLKLELKSQSFDILYDCEKRVPSLYNKDYWTFEIYGILKHLDGVSDEELMRRRGAFFVQYFKRRESKILDEQEHSLSVKLRNLANLLKCRNPFEVFVNETEDEIDTLLEVVDSMDHSEYERLKELCLDVSFYQRFFMVDIRQVELRNSCSEGFFGEEFLQNVLKQGLKIDSIRLLEVSLELSTPIVSWKELSADAIQTKYTQVLSALADAPCARPEITKSYCLSEADLYSRNRHWVGSQTQNLLISDSHLWDHVIKRIKLLLSALKGKEARTLREIAGEEHTVDSAHKNELIFYDEAFAAFFIGLSLSDVAWIKYYQRTLKSSPSFKGRNHKNGVYWPKTAAKAVVEFEAFKCYYQLLGKMLLLEK</sequence>
<feature type="signal peptide" evidence="2">
    <location>
        <begin position="1"/>
        <end position="24"/>
    </location>
</feature>
<proteinExistence type="predicted"/>
<organism evidence="4">
    <name type="scientific">Melampsora larici-populina (strain 98AG31 / pathotype 3-4-7)</name>
    <name type="common">Poplar leaf rust fungus</name>
    <dbReference type="NCBI Taxonomy" id="747676"/>
    <lineage>
        <taxon>Eukaryota</taxon>
        <taxon>Fungi</taxon>
        <taxon>Dikarya</taxon>
        <taxon>Basidiomycota</taxon>
        <taxon>Pucciniomycotina</taxon>
        <taxon>Pucciniomycetes</taxon>
        <taxon>Pucciniales</taxon>
        <taxon>Melampsoraceae</taxon>
        <taxon>Melampsora</taxon>
    </lineage>
</organism>
<feature type="region of interest" description="Disordered" evidence="1">
    <location>
        <begin position="574"/>
        <end position="620"/>
    </location>
</feature>